<reference evidence="4 5" key="1">
    <citation type="submission" date="2019-09" db="EMBL/GenBank/DDBJ databases">
        <title>Actinomadura physcomitrii sp. nov., a novel actinomycete isolated from moss [Physcomitrium sphaericum (Ludw) Fuernr].</title>
        <authorList>
            <person name="Liu C."/>
            <person name="Zhuang X."/>
        </authorList>
    </citation>
    <scope>NUCLEOTIDE SEQUENCE [LARGE SCALE GENOMIC DNA]</scope>
    <source>
        <strain evidence="4 5">CYP1-1B</strain>
    </source>
</reference>
<evidence type="ECO:0000313" key="5">
    <source>
        <dbReference type="Proteomes" id="UP000483004"/>
    </source>
</evidence>
<dbReference type="Proteomes" id="UP000483004">
    <property type="component" value="Unassembled WGS sequence"/>
</dbReference>
<evidence type="ECO:0000259" key="2">
    <source>
        <dbReference type="Pfam" id="PF00501"/>
    </source>
</evidence>
<sequence length="886" mass="92803">MSARRRRLWEQRVLDPSGPWHDITFTVDVTGGAGPARLGRLTALLHDLSTGPATEPEGGFRATPSAELKDGVVTATVPAMWGTPDGFVHALATGAPPGDRDATPADLDHWAEKLADAIDPRLPEDGDATGDADPAGVLALGEAPAGADDGLLLAALAVVAWRWTRLTDLAIGVPEGLVRLEVDAGVPLGELTRRAREARAAAARHAGTLERAMEETGVRLMPSLRLMDAVRDAPVHVDGLTLTPHVPPHGPVGSTLAVGPGHAAYDARRLSAGTVARILAQMRMVMGAAPDTPLGALPLMEPAERTTVLTGFSATAPAAGDGRALHEIVDGPPDATAVVCGDDRLTYRDLDRRSDRLARYLLDAGVRRQEVVGVGIGRSADLVTGFLGVLKAGAAYLPLDPGYPPDRLEFMRADAKARTIVTGELIARLDAAGAPGLDEPVPVDEADLAYVIYTSGSTGAPKGVQVEHRQIVNSTAARYPVFPGPYDSYLALAGPAFDALGAGIYLTLSRGGTLVLPTDDEVTDPWSLAKLADRERVTHFDGVPAQYAAVLDAAPDVLAGIRCAVVAGEACPPGLPARHFDVTGDAVLINEYGPTEATVWALCHTCERPSGAAGRRVPIGRPVAGALAFVLDDGLNPLPIGVPGELCVGGAGVAVRGYLGRPEASAERFVPNPFGDGLLYRTGDMVRWRPDGTVDFLGRIDQQVKIRGYRVEPGEVEAALQRHPRVREAAVVPARVGDHMRLVAYVATADPSLADAELTAFAGSRLPAHMVPGVWIRLPHLPRTRNGKLNRAALPPPRPPARGGASAAPRTPLQHAVLDLLGSLPGAGTAADLTAEVPAWAGSRYGPALVTALLRDRFGDPVPHVSAGDTARRIAAELRRLGTPLQ</sequence>
<dbReference type="Gene3D" id="3.30.559.30">
    <property type="entry name" value="Nonribosomal peptide synthetase, condensation domain"/>
    <property type="match status" value="1"/>
</dbReference>
<evidence type="ECO:0000313" key="4">
    <source>
        <dbReference type="EMBL" id="KAB2390004.1"/>
    </source>
</evidence>
<dbReference type="NCBIfam" id="TIGR01733">
    <property type="entry name" value="AA-adenyl-dom"/>
    <property type="match status" value="1"/>
</dbReference>
<dbReference type="PROSITE" id="PS00455">
    <property type="entry name" value="AMP_BINDING"/>
    <property type="match status" value="1"/>
</dbReference>
<dbReference type="CDD" id="cd05930">
    <property type="entry name" value="A_NRPS"/>
    <property type="match status" value="1"/>
</dbReference>
<accession>A0A6L3W595</accession>
<dbReference type="AlphaFoldDB" id="A0A6L3W595"/>
<dbReference type="Gene3D" id="3.40.50.980">
    <property type="match status" value="2"/>
</dbReference>
<dbReference type="Gene3D" id="2.30.38.10">
    <property type="entry name" value="Luciferase, Domain 3"/>
    <property type="match status" value="1"/>
</dbReference>
<feature type="region of interest" description="Disordered" evidence="1">
    <location>
        <begin position="786"/>
        <end position="809"/>
    </location>
</feature>
<dbReference type="RefSeq" id="WP_151538031.1">
    <property type="nucleotide sequence ID" value="NZ_WBMR01000002.1"/>
</dbReference>
<dbReference type="InterPro" id="IPR025110">
    <property type="entry name" value="AMP-bd_C"/>
</dbReference>
<evidence type="ECO:0000259" key="3">
    <source>
        <dbReference type="Pfam" id="PF13193"/>
    </source>
</evidence>
<dbReference type="Pfam" id="PF00501">
    <property type="entry name" value="AMP-binding"/>
    <property type="match status" value="1"/>
</dbReference>
<protein>
    <submittedName>
        <fullName evidence="4">Amino acid adenylation domain-containing protein</fullName>
    </submittedName>
</protein>
<gene>
    <name evidence="4" type="ORF">F9B16_01810</name>
</gene>
<dbReference type="InterPro" id="IPR010071">
    <property type="entry name" value="AA_adenyl_dom"/>
</dbReference>
<dbReference type="InterPro" id="IPR000873">
    <property type="entry name" value="AMP-dep_synth/lig_dom"/>
</dbReference>
<proteinExistence type="predicted"/>
<dbReference type="EMBL" id="WBMR01000002">
    <property type="protein sequence ID" value="KAB2390004.1"/>
    <property type="molecule type" value="Genomic_DNA"/>
</dbReference>
<evidence type="ECO:0000256" key="1">
    <source>
        <dbReference type="SAM" id="MobiDB-lite"/>
    </source>
</evidence>
<dbReference type="GO" id="GO:0044550">
    <property type="term" value="P:secondary metabolite biosynthetic process"/>
    <property type="evidence" value="ECO:0007669"/>
    <property type="project" value="TreeGrafter"/>
</dbReference>
<dbReference type="InterPro" id="IPR045851">
    <property type="entry name" value="AMP-bd_C_sf"/>
</dbReference>
<dbReference type="PANTHER" id="PTHR45527">
    <property type="entry name" value="NONRIBOSOMAL PEPTIDE SYNTHETASE"/>
    <property type="match status" value="1"/>
</dbReference>
<feature type="domain" description="AMP-dependent synthetase/ligase" evidence="2">
    <location>
        <begin position="329"/>
        <end position="659"/>
    </location>
</feature>
<dbReference type="GO" id="GO:0005737">
    <property type="term" value="C:cytoplasm"/>
    <property type="evidence" value="ECO:0007669"/>
    <property type="project" value="TreeGrafter"/>
</dbReference>
<keyword evidence="5" id="KW-1185">Reference proteome</keyword>
<dbReference type="PANTHER" id="PTHR45527:SF1">
    <property type="entry name" value="FATTY ACID SYNTHASE"/>
    <property type="match status" value="1"/>
</dbReference>
<feature type="domain" description="AMP-binding enzyme C-terminal" evidence="3">
    <location>
        <begin position="715"/>
        <end position="788"/>
    </location>
</feature>
<dbReference type="SUPFAM" id="SSF52777">
    <property type="entry name" value="CoA-dependent acyltransferases"/>
    <property type="match status" value="1"/>
</dbReference>
<dbReference type="InterPro" id="IPR020845">
    <property type="entry name" value="AMP-binding_CS"/>
</dbReference>
<dbReference type="OrthoDB" id="3802848at2"/>
<dbReference type="SUPFAM" id="SSF56801">
    <property type="entry name" value="Acetyl-CoA synthetase-like"/>
    <property type="match status" value="1"/>
</dbReference>
<comment type="caution">
    <text evidence="4">The sequence shown here is derived from an EMBL/GenBank/DDBJ whole genome shotgun (WGS) entry which is preliminary data.</text>
</comment>
<dbReference type="GO" id="GO:0031177">
    <property type="term" value="F:phosphopantetheine binding"/>
    <property type="evidence" value="ECO:0007669"/>
    <property type="project" value="TreeGrafter"/>
</dbReference>
<organism evidence="4 5">
    <name type="scientific">Actinomadura montaniterrae</name>
    <dbReference type="NCBI Taxonomy" id="1803903"/>
    <lineage>
        <taxon>Bacteria</taxon>
        <taxon>Bacillati</taxon>
        <taxon>Actinomycetota</taxon>
        <taxon>Actinomycetes</taxon>
        <taxon>Streptosporangiales</taxon>
        <taxon>Thermomonosporaceae</taxon>
        <taxon>Actinomadura</taxon>
    </lineage>
</organism>
<dbReference type="GO" id="GO:0043041">
    <property type="term" value="P:amino acid activation for nonribosomal peptide biosynthetic process"/>
    <property type="evidence" value="ECO:0007669"/>
    <property type="project" value="TreeGrafter"/>
</dbReference>
<name>A0A6L3W595_9ACTN</name>
<dbReference type="Pfam" id="PF13193">
    <property type="entry name" value="AMP-binding_C"/>
    <property type="match status" value="1"/>
</dbReference>
<dbReference type="Gene3D" id="3.30.300.30">
    <property type="match status" value="1"/>
</dbReference>